<comment type="similarity">
    <text evidence="8">Belongs to the protein kinase superfamily.</text>
</comment>
<dbReference type="OrthoDB" id="74764at2759"/>
<dbReference type="InterPro" id="IPR000719">
    <property type="entry name" value="Prot_kinase_dom"/>
</dbReference>
<dbReference type="PROSITE" id="PS00108">
    <property type="entry name" value="PROTEIN_KINASE_ST"/>
    <property type="match status" value="1"/>
</dbReference>
<evidence type="ECO:0000256" key="4">
    <source>
        <dbReference type="ARBA" id="ARBA00022840"/>
    </source>
</evidence>
<dbReference type="SMART" id="SM00220">
    <property type="entry name" value="S_TKc"/>
    <property type="match status" value="1"/>
</dbReference>
<dbReference type="Gene3D" id="1.10.510.10">
    <property type="entry name" value="Transferase(Phosphotransferase) domain 1"/>
    <property type="match status" value="1"/>
</dbReference>
<reference evidence="10 11" key="1">
    <citation type="journal article" date="2020" name="Genome Biol. Evol.">
        <title>A new high-quality draft genome assembly of the Chinese cordyceps Ophiocordyceps sinensis.</title>
        <authorList>
            <person name="Shu R."/>
            <person name="Zhang J."/>
            <person name="Meng Q."/>
            <person name="Zhang H."/>
            <person name="Zhou G."/>
            <person name="Li M."/>
            <person name="Wu P."/>
            <person name="Zhao Y."/>
            <person name="Chen C."/>
            <person name="Qin Q."/>
        </authorList>
    </citation>
    <scope>NUCLEOTIDE SEQUENCE [LARGE SCALE GENOMIC DNA]</scope>
    <source>
        <strain evidence="10 11">IOZ07</strain>
    </source>
</reference>
<evidence type="ECO:0000256" key="6">
    <source>
        <dbReference type="ARBA" id="ARBA00030237"/>
    </source>
</evidence>
<keyword evidence="8" id="KW-0723">Serine/threonine-protein kinase</keyword>
<sequence>MSVLGRATRSPEVVVPSISRHLPFQDRILEYGENRQFVVDGEALSFESDPFHESTVSYDHTRRDCTPAPQFTHQGLLRIAMSPKPKDAHLGWVFGSHRIVCDVLLDENSRRGISAKQLAVRMQKEPGVFLIVNLSRHGTLMRSLDPALTLIKSQRAFGTSIGIKEMTIHVGDLAMELSCPDHSTHLEEFEAHWSRLYAELSHQVPPLSSLAVSAGPSTTHASIEYHFNGELGRGHGGQVYRAVNRVTGEVYAVKKYWGSKDVRKEAALLSVIHHNHIVRFHSFNEAANELVLEYIRGPTLRDEQATLRFTMLELKVFSKQSLDALSYLHTKGITHRDLKLDNVVVQSRSPLHIKFVDFNVSSDLALMKTYVGTQRYMAPEIAESPGGYDCKADRTTWTKGWRGAKTAEQEDARVHKHMCHREWPGPWSTQLCCRSVFNDDFRRVELRTMGRRGPERAVDCGRPTERS</sequence>
<evidence type="ECO:0000313" key="10">
    <source>
        <dbReference type="EMBL" id="KAF4509273.1"/>
    </source>
</evidence>
<dbReference type="GO" id="GO:0006914">
    <property type="term" value="P:autophagy"/>
    <property type="evidence" value="ECO:0007669"/>
    <property type="project" value="UniProtKB-KW"/>
</dbReference>
<evidence type="ECO:0000313" key="11">
    <source>
        <dbReference type="Proteomes" id="UP000557566"/>
    </source>
</evidence>
<dbReference type="InterPro" id="IPR011009">
    <property type="entry name" value="Kinase-like_dom_sf"/>
</dbReference>
<dbReference type="PROSITE" id="PS00107">
    <property type="entry name" value="PROTEIN_KINASE_ATP"/>
    <property type="match status" value="1"/>
</dbReference>
<gene>
    <name evidence="10" type="ORF">G6O67_005546</name>
</gene>
<keyword evidence="8" id="KW-0808">Transferase</keyword>
<accession>A0A8H4PRV5</accession>
<evidence type="ECO:0000256" key="5">
    <source>
        <dbReference type="ARBA" id="ARBA00023006"/>
    </source>
</evidence>
<protein>
    <recommendedName>
        <fullName evidence="6">Autophagy-related protein 1</fullName>
    </recommendedName>
</protein>
<dbReference type="GO" id="GO:0010506">
    <property type="term" value="P:regulation of autophagy"/>
    <property type="evidence" value="ECO:0007669"/>
    <property type="project" value="InterPro"/>
</dbReference>
<keyword evidence="8" id="KW-0418">Kinase</keyword>
<dbReference type="InterPro" id="IPR045269">
    <property type="entry name" value="Atg1-like"/>
</dbReference>
<dbReference type="Pfam" id="PF00069">
    <property type="entry name" value="Pkinase"/>
    <property type="match status" value="1"/>
</dbReference>
<dbReference type="PROSITE" id="PS50011">
    <property type="entry name" value="PROTEIN_KINASE_DOM"/>
    <property type="match status" value="1"/>
</dbReference>
<evidence type="ECO:0000256" key="1">
    <source>
        <dbReference type="ARBA" id="ARBA00004623"/>
    </source>
</evidence>
<keyword evidence="11" id="KW-1185">Reference proteome</keyword>
<feature type="binding site" evidence="7">
    <location>
        <position position="255"/>
    </location>
    <ligand>
        <name>ATP</name>
        <dbReference type="ChEBI" id="CHEBI:30616"/>
    </ligand>
</feature>
<dbReference type="GO" id="GO:0034045">
    <property type="term" value="C:phagophore assembly site membrane"/>
    <property type="evidence" value="ECO:0007669"/>
    <property type="project" value="UniProtKB-SubCell"/>
</dbReference>
<comment type="subcellular location">
    <subcellularLocation>
        <location evidence="1">Preautophagosomal structure membrane</location>
        <topology evidence="1">Peripheral membrane protein</topology>
    </subcellularLocation>
</comment>
<proteinExistence type="inferred from homology"/>
<evidence type="ECO:0000256" key="3">
    <source>
        <dbReference type="ARBA" id="ARBA00022741"/>
    </source>
</evidence>
<keyword evidence="4 7" id="KW-0067">ATP-binding</keyword>
<dbReference type="GO" id="GO:0005524">
    <property type="term" value="F:ATP binding"/>
    <property type="evidence" value="ECO:0007669"/>
    <property type="project" value="UniProtKB-UniRule"/>
</dbReference>
<dbReference type="SUPFAM" id="SSF56112">
    <property type="entry name" value="Protein kinase-like (PK-like)"/>
    <property type="match status" value="1"/>
</dbReference>
<keyword evidence="5" id="KW-0072">Autophagy</keyword>
<dbReference type="GO" id="GO:0004674">
    <property type="term" value="F:protein serine/threonine kinase activity"/>
    <property type="evidence" value="ECO:0007669"/>
    <property type="project" value="UniProtKB-KW"/>
</dbReference>
<feature type="domain" description="Protein kinase" evidence="9">
    <location>
        <begin position="225"/>
        <end position="467"/>
    </location>
</feature>
<evidence type="ECO:0000256" key="2">
    <source>
        <dbReference type="ARBA" id="ARBA00022448"/>
    </source>
</evidence>
<dbReference type="EMBL" id="JAAVMX010000005">
    <property type="protein sequence ID" value="KAF4509273.1"/>
    <property type="molecule type" value="Genomic_DNA"/>
</dbReference>
<name>A0A8H4PRV5_9HYPO</name>
<dbReference type="InterPro" id="IPR017441">
    <property type="entry name" value="Protein_kinase_ATP_BS"/>
</dbReference>
<keyword evidence="2" id="KW-0813">Transport</keyword>
<dbReference type="AlphaFoldDB" id="A0A8H4PRV5"/>
<dbReference type="PANTHER" id="PTHR24348:SF68">
    <property type="entry name" value="SERINE_THREONINE-PROTEIN KINASE ATG1C"/>
    <property type="match status" value="1"/>
</dbReference>
<evidence type="ECO:0000259" key="9">
    <source>
        <dbReference type="PROSITE" id="PS50011"/>
    </source>
</evidence>
<keyword evidence="3 7" id="KW-0547">Nucleotide-binding</keyword>
<evidence type="ECO:0000256" key="8">
    <source>
        <dbReference type="RuleBase" id="RU000304"/>
    </source>
</evidence>
<comment type="caution">
    <text evidence="10">The sequence shown here is derived from an EMBL/GenBank/DDBJ whole genome shotgun (WGS) entry which is preliminary data.</text>
</comment>
<dbReference type="InterPro" id="IPR008271">
    <property type="entry name" value="Ser/Thr_kinase_AS"/>
</dbReference>
<dbReference type="Proteomes" id="UP000557566">
    <property type="component" value="Unassembled WGS sequence"/>
</dbReference>
<dbReference type="PANTHER" id="PTHR24348">
    <property type="entry name" value="SERINE/THREONINE-PROTEIN KINASE UNC-51-RELATED"/>
    <property type="match status" value="1"/>
</dbReference>
<organism evidence="10 11">
    <name type="scientific">Ophiocordyceps sinensis</name>
    <dbReference type="NCBI Taxonomy" id="72228"/>
    <lineage>
        <taxon>Eukaryota</taxon>
        <taxon>Fungi</taxon>
        <taxon>Dikarya</taxon>
        <taxon>Ascomycota</taxon>
        <taxon>Pezizomycotina</taxon>
        <taxon>Sordariomycetes</taxon>
        <taxon>Hypocreomycetidae</taxon>
        <taxon>Hypocreales</taxon>
        <taxon>Ophiocordycipitaceae</taxon>
        <taxon>Ophiocordyceps</taxon>
    </lineage>
</organism>
<evidence type="ECO:0000256" key="7">
    <source>
        <dbReference type="PROSITE-ProRule" id="PRU10141"/>
    </source>
</evidence>